<organism evidence="2 3">
    <name type="scientific">Phaseolus coccineus</name>
    <name type="common">Scarlet runner bean</name>
    <name type="synonym">Phaseolus multiflorus</name>
    <dbReference type="NCBI Taxonomy" id="3886"/>
    <lineage>
        <taxon>Eukaryota</taxon>
        <taxon>Viridiplantae</taxon>
        <taxon>Streptophyta</taxon>
        <taxon>Embryophyta</taxon>
        <taxon>Tracheophyta</taxon>
        <taxon>Spermatophyta</taxon>
        <taxon>Magnoliopsida</taxon>
        <taxon>eudicotyledons</taxon>
        <taxon>Gunneridae</taxon>
        <taxon>Pentapetalae</taxon>
        <taxon>rosids</taxon>
        <taxon>fabids</taxon>
        <taxon>Fabales</taxon>
        <taxon>Fabaceae</taxon>
        <taxon>Papilionoideae</taxon>
        <taxon>50 kb inversion clade</taxon>
        <taxon>NPAAA clade</taxon>
        <taxon>indigoferoid/millettioid clade</taxon>
        <taxon>Phaseoleae</taxon>
        <taxon>Phaseolus</taxon>
    </lineage>
</organism>
<evidence type="ECO:0000313" key="2">
    <source>
        <dbReference type="EMBL" id="KAK7342772.1"/>
    </source>
</evidence>
<evidence type="ECO:0000313" key="3">
    <source>
        <dbReference type="Proteomes" id="UP001374584"/>
    </source>
</evidence>
<accession>A0AAN9LZW0</accession>
<keyword evidence="3" id="KW-1185">Reference proteome</keyword>
<evidence type="ECO:0000256" key="1">
    <source>
        <dbReference type="SAM" id="Coils"/>
    </source>
</evidence>
<sequence length="149" mass="16786">MIIVGHVIVQKSRFKFSMHLNWFAGEPAEQEGLPVVILTVEDLKKAAEGKKKKEEKEKKKEEKLKKMLHAAQCKKSRSSTCHDKCDIDIMFCFKCKSNSFNGECFIICVNSENPKCVGKCESCSKQSAQTAMVVVLIRLLHRALNGVPL</sequence>
<dbReference type="AlphaFoldDB" id="A0AAN9LZW0"/>
<proteinExistence type="predicted"/>
<comment type="caution">
    <text evidence="2">The sequence shown here is derived from an EMBL/GenBank/DDBJ whole genome shotgun (WGS) entry which is preliminary data.</text>
</comment>
<dbReference type="Proteomes" id="UP001374584">
    <property type="component" value="Unassembled WGS sequence"/>
</dbReference>
<gene>
    <name evidence="2" type="ORF">VNO80_25728</name>
</gene>
<feature type="coiled-coil region" evidence="1">
    <location>
        <begin position="37"/>
        <end position="71"/>
    </location>
</feature>
<keyword evidence="1" id="KW-0175">Coiled coil</keyword>
<reference evidence="2 3" key="1">
    <citation type="submission" date="2024-01" db="EMBL/GenBank/DDBJ databases">
        <title>The genomes of 5 underutilized Papilionoideae crops provide insights into root nodulation and disease resistanc.</title>
        <authorList>
            <person name="Jiang F."/>
        </authorList>
    </citation>
    <scope>NUCLEOTIDE SEQUENCE [LARGE SCALE GENOMIC DNA]</scope>
    <source>
        <strain evidence="2">JINMINGXINNONG_FW02</strain>
        <tissue evidence="2">Leaves</tissue>
    </source>
</reference>
<protein>
    <submittedName>
        <fullName evidence="2">Uncharacterized protein</fullName>
    </submittedName>
</protein>
<dbReference type="EMBL" id="JAYMYR010000009">
    <property type="protein sequence ID" value="KAK7342772.1"/>
    <property type="molecule type" value="Genomic_DNA"/>
</dbReference>
<name>A0AAN9LZW0_PHACN</name>